<evidence type="ECO:0000256" key="3">
    <source>
        <dbReference type="SAM" id="MobiDB-lite"/>
    </source>
</evidence>
<dbReference type="PANTHER" id="PTHR38340">
    <property type="entry name" value="S-LAYER PROTEIN"/>
    <property type="match status" value="1"/>
</dbReference>
<proteinExistence type="predicted"/>
<comment type="subcellular location">
    <subcellularLocation>
        <location evidence="1">Secreted</location>
    </subcellularLocation>
</comment>
<dbReference type="Proteomes" id="UP000176665">
    <property type="component" value="Unassembled WGS sequence"/>
</dbReference>
<dbReference type="PROSITE" id="PS00330">
    <property type="entry name" value="HEMOLYSIN_CALCIUM"/>
    <property type="match status" value="2"/>
</dbReference>
<evidence type="ECO:0000313" key="5">
    <source>
        <dbReference type="Proteomes" id="UP000176665"/>
    </source>
</evidence>
<keyword evidence="2" id="KW-0964">Secreted</keyword>
<sequence>MKKRLIKIISLLLFIAILIGLNKGIKFSNSTVQAVGDLSVDWGVAEGNPIFVINSFAPGDDESRDVLITNNASTLRPVGVRGIETAQLKNLSDKLLIVISEGAGDLYGGATGTKTLSQFFNDSLGPVGMSLFNLNPGDDKTITFKVTFDPQADNYYQEASVVFDLKVGIAIAIPVECQSLNFPYGPIFGTEDNDNFTGTNKNDLIFTFEGNDRINSSNGNDCVVAGPGNDDVNNSNGNDFLFGNEGNDKLYGSNGNDMIFGGLGNDEINGSNGNDIAFGEEGDDYIHGSNGSDQISGGAGKDHLLGSNGDDLINGNTGDDKIEGGNGNDRAFGDEGNDALAGDNGDDYLDGGEGNDEIKGNIGRDTCLGETKNTCEL</sequence>
<dbReference type="AlphaFoldDB" id="A0A1F5YQ48"/>
<dbReference type="InterPro" id="IPR018511">
    <property type="entry name" value="Hemolysin-typ_Ca-bd_CS"/>
</dbReference>
<dbReference type="PRINTS" id="PR00313">
    <property type="entry name" value="CABNDNGRPT"/>
</dbReference>
<comment type="caution">
    <text evidence="4">The sequence shown here is derived from an EMBL/GenBank/DDBJ whole genome shotgun (WGS) entry which is preliminary data.</text>
</comment>
<dbReference type="GO" id="GO:0005576">
    <property type="term" value="C:extracellular region"/>
    <property type="evidence" value="ECO:0007669"/>
    <property type="project" value="UniProtKB-SubCell"/>
</dbReference>
<name>A0A1F5YQ48_9BACT</name>
<dbReference type="GO" id="GO:0005509">
    <property type="term" value="F:calcium ion binding"/>
    <property type="evidence" value="ECO:0007669"/>
    <property type="project" value="InterPro"/>
</dbReference>
<dbReference type="InterPro" id="IPR050557">
    <property type="entry name" value="RTX_toxin/Mannuronan_C5-epim"/>
</dbReference>
<feature type="compositionally biased region" description="Acidic residues" evidence="3">
    <location>
        <begin position="344"/>
        <end position="355"/>
    </location>
</feature>
<protein>
    <submittedName>
        <fullName evidence="4">Uncharacterized protein</fullName>
    </submittedName>
</protein>
<reference evidence="4 5" key="1">
    <citation type="journal article" date="2016" name="Nat. Commun.">
        <title>Thousands of microbial genomes shed light on interconnected biogeochemical processes in an aquifer system.</title>
        <authorList>
            <person name="Anantharaman K."/>
            <person name="Brown C.T."/>
            <person name="Hug L.A."/>
            <person name="Sharon I."/>
            <person name="Castelle C.J."/>
            <person name="Probst A.J."/>
            <person name="Thomas B.C."/>
            <person name="Singh A."/>
            <person name="Wilkins M.J."/>
            <person name="Karaoz U."/>
            <person name="Brodie E.L."/>
            <person name="Williams K.H."/>
            <person name="Hubbard S.S."/>
            <person name="Banfield J.F."/>
        </authorList>
    </citation>
    <scope>NUCLEOTIDE SEQUENCE [LARGE SCALE GENOMIC DNA]</scope>
</reference>
<gene>
    <name evidence="4" type="ORF">A2W14_03865</name>
</gene>
<evidence type="ECO:0000313" key="4">
    <source>
        <dbReference type="EMBL" id="OGG02321.1"/>
    </source>
</evidence>
<dbReference type="InterPro" id="IPR001343">
    <property type="entry name" value="Hemolysn_Ca-bd"/>
</dbReference>
<dbReference type="SUPFAM" id="SSF51120">
    <property type="entry name" value="beta-Roll"/>
    <property type="match status" value="2"/>
</dbReference>
<dbReference type="EMBL" id="MFJA01000066">
    <property type="protein sequence ID" value="OGG02321.1"/>
    <property type="molecule type" value="Genomic_DNA"/>
</dbReference>
<dbReference type="Pfam" id="PF00353">
    <property type="entry name" value="HemolysinCabind"/>
    <property type="match status" value="4"/>
</dbReference>
<dbReference type="Gene3D" id="2.150.10.10">
    <property type="entry name" value="Serralysin-like metalloprotease, C-terminal"/>
    <property type="match status" value="3"/>
</dbReference>
<feature type="region of interest" description="Disordered" evidence="3">
    <location>
        <begin position="285"/>
        <end position="363"/>
    </location>
</feature>
<accession>A0A1F5YQ48</accession>
<dbReference type="STRING" id="1798371.A2W14_03865"/>
<evidence type="ECO:0000256" key="2">
    <source>
        <dbReference type="ARBA" id="ARBA00022525"/>
    </source>
</evidence>
<organism evidence="4 5">
    <name type="scientific">Candidatus Gottesmanbacteria bacterium RBG_16_37_8</name>
    <dbReference type="NCBI Taxonomy" id="1798371"/>
    <lineage>
        <taxon>Bacteria</taxon>
        <taxon>Candidatus Gottesmaniibacteriota</taxon>
    </lineage>
</organism>
<evidence type="ECO:0000256" key="1">
    <source>
        <dbReference type="ARBA" id="ARBA00004613"/>
    </source>
</evidence>
<dbReference type="PANTHER" id="PTHR38340:SF1">
    <property type="entry name" value="S-LAYER PROTEIN"/>
    <property type="match status" value="1"/>
</dbReference>
<dbReference type="InterPro" id="IPR011049">
    <property type="entry name" value="Serralysin-like_metalloprot_C"/>
</dbReference>